<comment type="caution">
    <text evidence="1">The sequence shown here is derived from an EMBL/GenBank/DDBJ whole genome shotgun (WGS) entry which is preliminary data.</text>
</comment>
<dbReference type="Proteomes" id="UP000785679">
    <property type="component" value="Unassembled WGS sequence"/>
</dbReference>
<organism evidence="1 2">
    <name type="scientific">Halteria grandinella</name>
    <dbReference type="NCBI Taxonomy" id="5974"/>
    <lineage>
        <taxon>Eukaryota</taxon>
        <taxon>Sar</taxon>
        <taxon>Alveolata</taxon>
        <taxon>Ciliophora</taxon>
        <taxon>Intramacronucleata</taxon>
        <taxon>Spirotrichea</taxon>
        <taxon>Stichotrichia</taxon>
        <taxon>Sporadotrichida</taxon>
        <taxon>Halteriidae</taxon>
        <taxon>Halteria</taxon>
    </lineage>
</organism>
<name>A0A8J8N9A0_HALGN</name>
<proteinExistence type="predicted"/>
<evidence type="ECO:0000313" key="1">
    <source>
        <dbReference type="EMBL" id="TNV70707.1"/>
    </source>
</evidence>
<dbReference type="EMBL" id="RRYP01033553">
    <property type="protein sequence ID" value="TNV70707.1"/>
    <property type="molecule type" value="Genomic_DNA"/>
</dbReference>
<gene>
    <name evidence="1" type="ORF">FGO68_gene16542</name>
</gene>
<keyword evidence="2" id="KW-1185">Reference proteome</keyword>
<sequence>MSRGFTPYQQIKALVTTTTFIYIHPVTRITFPHQKRSEGRDEVYSRAISVNRWSQLGFPFSLNPTNQDRASWNCY</sequence>
<accession>A0A8J8N9A0</accession>
<dbReference type="AlphaFoldDB" id="A0A8J8N9A0"/>
<evidence type="ECO:0000313" key="2">
    <source>
        <dbReference type="Proteomes" id="UP000785679"/>
    </source>
</evidence>
<reference evidence="1" key="1">
    <citation type="submission" date="2019-06" db="EMBL/GenBank/DDBJ databases">
        <authorList>
            <person name="Zheng W."/>
        </authorList>
    </citation>
    <scope>NUCLEOTIDE SEQUENCE</scope>
    <source>
        <strain evidence="1">QDHG01</strain>
    </source>
</reference>
<protein>
    <submittedName>
        <fullName evidence="1">Uncharacterized protein</fullName>
    </submittedName>
</protein>